<evidence type="ECO:0000313" key="1">
    <source>
        <dbReference type="EMBL" id="OPJ74665.1"/>
    </source>
</evidence>
<proteinExistence type="predicted"/>
<organism evidence="1 2">
    <name type="scientific">Patagioenas fasciata monilis</name>
    <dbReference type="NCBI Taxonomy" id="372326"/>
    <lineage>
        <taxon>Eukaryota</taxon>
        <taxon>Metazoa</taxon>
        <taxon>Chordata</taxon>
        <taxon>Craniata</taxon>
        <taxon>Vertebrata</taxon>
        <taxon>Euteleostomi</taxon>
        <taxon>Archelosauria</taxon>
        <taxon>Archosauria</taxon>
        <taxon>Dinosauria</taxon>
        <taxon>Saurischia</taxon>
        <taxon>Theropoda</taxon>
        <taxon>Coelurosauria</taxon>
        <taxon>Aves</taxon>
        <taxon>Neognathae</taxon>
        <taxon>Neoaves</taxon>
        <taxon>Columbimorphae</taxon>
        <taxon>Columbiformes</taxon>
        <taxon>Columbidae</taxon>
        <taxon>Patagioenas</taxon>
    </lineage>
</organism>
<name>A0A1V4JRI8_PATFA</name>
<protein>
    <submittedName>
        <fullName evidence="1">Uncharacterized protein</fullName>
    </submittedName>
</protein>
<comment type="caution">
    <text evidence="1">The sequence shown here is derived from an EMBL/GenBank/DDBJ whole genome shotgun (WGS) entry which is preliminary data.</text>
</comment>
<dbReference type="AlphaFoldDB" id="A0A1V4JRI8"/>
<keyword evidence="2" id="KW-1185">Reference proteome</keyword>
<reference evidence="1 2" key="1">
    <citation type="submission" date="2016-02" db="EMBL/GenBank/DDBJ databases">
        <title>Band-tailed pigeon sequencing and assembly.</title>
        <authorList>
            <person name="Soares A.E."/>
            <person name="Novak B.J."/>
            <person name="Rice E.S."/>
            <person name="O'Connell B."/>
            <person name="Chang D."/>
            <person name="Weber S."/>
            <person name="Shapiro B."/>
        </authorList>
    </citation>
    <scope>NUCLEOTIDE SEQUENCE [LARGE SCALE GENOMIC DNA]</scope>
    <source>
        <strain evidence="1">BTP2013</strain>
        <tissue evidence="1">Blood</tissue>
    </source>
</reference>
<gene>
    <name evidence="1" type="ORF">AV530_004118</name>
</gene>
<evidence type="ECO:0000313" key="2">
    <source>
        <dbReference type="Proteomes" id="UP000190648"/>
    </source>
</evidence>
<dbReference type="Proteomes" id="UP000190648">
    <property type="component" value="Unassembled WGS sequence"/>
</dbReference>
<dbReference type="EMBL" id="LSYS01006642">
    <property type="protein sequence ID" value="OPJ74665.1"/>
    <property type="molecule type" value="Genomic_DNA"/>
</dbReference>
<accession>A0A1V4JRI8</accession>
<sequence>MLCLAVGWFKSSETQDVLLDLKTRRSILPQTKHFDVACISASATFQSCFLCCKAKPRPESQRSPNGGAESQINYFLQINQANRYRIQHQLYRFLNAAFIIEVTFIS</sequence>